<evidence type="ECO:0000313" key="3">
    <source>
        <dbReference type="Proteomes" id="UP000244446"/>
    </source>
</evidence>
<evidence type="ECO:0000313" key="2">
    <source>
        <dbReference type="EMBL" id="PVA10295.1"/>
    </source>
</evidence>
<feature type="region of interest" description="Disordered" evidence="1">
    <location>
        <begin position="47"/>
        <end position="71"/>
    </location>
</feature>
<dbReference type="AlphaFoldDB" id="A0A2T7G787"/>
<name>A0A2T7G787_9RHOB</name>
<dbReference type="EMBL" id="QCYH01000004">
    <property type="protein sequence ID" value="PVA10295.1"/>
    <property type="molecule type" value="Genomic_DNA"/>
</dbReference>
<reference evidence="2 3" key="1">
    <citation type="submission" date="2018-04" db="EMBL/GenBank/DDBJ databases">
        <title>Pelagivirga bohaiensis gen. nov., sp. nov., a bacterium isolated from the Bohai Sea.</title>
        <authorList>
            <person name="Ji X."/>
        </authorList>
    </citation>
    <scope>NUCLEOTIDE SEQUENCE [LARGE SCALE GENOMIC DNA]</scope>
    <source>
        <strain evidence="2 3">BH-SD19</strain>
    </source>
</reference>
<comment type="caution">
    <text evidence="2">The sequence shown here is derived from an EMBL/GenBank/DDBJ whole genome shotgun (WGS) entry which is preliminary data.</text>
</comment>
<evidence type="ECO:0000256" key="1">
    <source>
        <dbReference type="SAM" id="MobiDB-lite"/>
    </source>
</evidence>
<proteinExistence type="predicted"/>
<dbReference type="Proteomes" id="UP000244446">
    <property type="component" value="Unassembled WGS sequence"/>
</dbReference>
<keyword evidence="3" id="KW-1185">Reference proteome</keyword>
<sequence>MRCDLCLIEDKPDPQGGQIEEIDMSTLPKPQKRWMASALKTSAQPLPALPFKRGNRRATTAVQPPRLLRSA</sequence>
<organism evidence="2 3">
    <name type="scientific">Pelagivirga sediminicola</name>
    <dbReference type="NCBI Taxonomy" id="2170575"/>
    <lineage>
        <taxon>Bacteria</taxon>
        <taxon>Pseudomonadati</taxon>
        <taxon>Pseudomonadota</taxon>
        <taxon>Alphaproteobacteria</taxon>
        <taxon>Rhodobacterales</taxon>
        <taxon>Paracoccaceae</taxon>
        <taxon>Pelagivirga</taxon>
    </lineage>
</organism>
<accession>A0A2T7G787</accession>
<gene>
    <name evidence="2" type="ORF">DC366_08605</name>
</gene>
<protein>
    <submittedName>
        <fullName evidence="2">Uncharacterized protein</fullName>
    </submittedName>
</protein>